<feature type="compositionally biased region" description="Acidic residues" evidence="1">
    <location>
        <begin position="10"/>
        <end position="34"/>
    </location>
</feature>
<feature type="compositionally biased region" description="Low complexity" evidence="1">
    <location>
        <begin position="69"/>
        <end position="94"/>
    </location>
</feature>
<evidence type="ECO:0000313" key="4">
    <source>
        <dbReference type="Proteomes" id="UP000676336"/>
    </source>
</evidence>
<dbReference type="Proteomes" id="UP000676336">
    <property type="component" value="Unassembled WGS sequence"/>
</dbReference>
<proteinExistence type="predicted"/>
<feature type="non-terminal residue" evidence="2">
    <location>
        <position position="1"/>
    </location>
</feature>
<gene>
    <name evidence="2" type="ORF">SMN809_LOCUS23394</name>
    <name evidence="3" type="ORF">SMN809_LOCUS23480</name>
</gene>
<sequence>PANANNQSNDENDDVGDDEVADNDEDEDEDEDDDPLCRRNVRSPVRPRIESKIGFTPQSIIPPTPTVPPIVNSSDNEQNNRNDNSNYDSLVGSL</sequence>
<organism evidence="2 4">
    <name type="scientific">Rotaria magnacalcarata</name>
    <dbReference type="NCBI Taxonomy" id="392030"/>
    <lineage>
        <taxon>Eukaryota</taxon>
        <taxon>Metazoa</taxon>
        <taxon>Spiralia</taxon>
        <taxon>Gnathifera</taxon>
        <taxon>Rotifera</taxon>
        <taxon>Eurotatoria</taxon>
        <taxon>Bdelloidea</taxon>
        <taxon>Philodinida</taxon>
        <taxon>Philodinidae</taxon>
        <taxon>Rotaria</taxon>
    </lineage>
</organism>
<dbReference type="AlphaFoldDB" id="A0A8S2T2T1"/>
<evidence type="ECO:0000313" key="3">
    <source>
        <dbReference type="EMBL" id="CAF4238848.1"/>
    </source>
</evidence>
<feature type="region of interest" description="Disordered" evidence="1">
    <location>
        <begin position="1"/>
        <end position="94"/>
    </location>
</feature>
<evidence type="ECO:0000256" key="1">
    <source>
        <dbReference type="SAM" id="MobiDB-lite"/>
    </source>
</evidence>
<protein>
    <submittedName>
        <fullName evidence="2">Uncharacterized protein</fullName>
    </submittedName>
</protein>
<accession>A0A8S2T2T1</accession>
<name>A0A8S2T2T1_9BILA</name>
<dbReference type="EMBL" id="CAJOBI010024535">
    <property type="protein sequence ID" value="CAF4236874.1"/>
    <property type="molecule type" value="Genomic_DNA"/>
</dbReference>
<comment type="caution">
    <text evidence="2">The sequence shown here is derived from an EMBL/GenBank/DDBJ whole genome shotgun (WGS) entry which is preliminary data.</text>
</comment>
<reference evidence="2" key="1">
    <citation type="submission" date="2021-02" db="EMBL/GenBank/DDBJ databases">
        <authorList>
            <person name="Nowell W R."/>
        </authorList>
    </citation>
    <scope>NUCLEOTIDE SEQUENCE</scope>
</reference>
<dbReference type="EMBL" id="CAJOBI010024881">
    <property type="protein sequence ID" value="CAF4238848.1"/>
    <property type="molecule type" value="Genomic_DNA"/>
</dbReference>
<feature type="non-terminal residue" evidence="2">
    <location>
        <position position="94"/>
    </location>
</feature>
<evidence type="ECO:0000313" key="2">
    <source>
        <dbReference type="EMBL" id="CAF4236874.1"/>
    </source>
</evidence>